<sequence>MEEIKMRKNFGAKPYTYPQPVYIVAAYDEDGTPDAMNAAWGGISDDTQISMCLSPGHKTVKNILARKAFTVSMADAAHVVACDYVGVESGNKVKNKFEKAGFHAVKSEFVDAPLIEELPMAVECRLVSYDAQSCRMVGEIVNVSADESVLGENGKIDPAKLDPIVFDPVNMAYLKLGEKVGNAFKDGLALK</sequence>
<feature type="domain" description="Flavin reductase like" evidence="4">
    <location>
        <begin position="14"/>
        <end position="155"/>
    </location>
</feature>
<evidence type="ECO:0000256" key="3">
    <source>
        <dbReference type="ARBA" id="ARBA00038054"/>
    </source>
</evidence>
<dbReference type="eggNOG" id="COG1853">
    <property type="taxonomic scope" value="Bacteria"/>
</dbReference>
<dbReference type="GO" id="GO:0010181">
    <property type="term" value="F:FMN binding"/>
    <property type="evidence" value="ECO:0007669"/>
    <property type="project" value="InterPro"/>
</dbReference>
<dbReference type="InterPro" id="IPR012349">
    <property type="entry name" value="Split_barrel_FMN-bd"/>
</dbReference>
<dbReference type="Proteomes" id="UP000003100">
    <property type="component" value="Unassembled WGS sequence"/>
</dbReference>
<reference evidence="5 6" key="1">
    <citation type="submission" date="2009-01" db="EMBL/GenBank/DDBJ databases">
        <authorList>
            <person name="Fulton L."/>
            <person name="Clifton S."/>
            <person name="Fulton B."/>
            <person name="Xu J."/>
            <person name="Minx P."/>
            <person name="Pepin K.H."/>
            <person name="Johnson M."/>
            <person name="Bhonagiri V."/>
            <person name="Nash W.E."/>
            <person name="Mardis E.R."/>
            <person name="Wilson R.K."/>
        </authorList>
    </citation>
    <scope>NUCLEOTIDE SEQUENCE [LARGE SCALE GENOMIC DNA]</scope>
    <source>
        <strain evidence="6">DSM 10507 / JCM 14656 / S5a33</strain>
    </source>
</reference>
<dbReference type="Gene3D" id="2.30.110.10">
    <property type="entry name" value="Electron Transport, Fmn-binding Protein, Chain A"/>
    <property type="match status" value="1"/>
</dbReference>
<dbReference type="PANTHER" id="PTHR43567">
    <property type="entry name" value="FLAVOREDOXIN-RELATED-RELATED"/>
    <property type="match status" value="1"/>
</dbReference>
<dbReference type="GO" id="GO:0016646">
    <property type="term" value="F:oxidoreductase activity, acting on the CH-NH group of donors, NAD or NADP as acceptor"/>
    <property type="evidence" value="ECO:0007669"/>
    <property type="project" value="UniProtKB-ARBA"/>
</dbReference>
<dbReference type="Pfam" id="PF01613">
    <property type="entry name" value="Flavin_Reduct"/>
    <property type="match status" value="1"/>
</dbReference>
<keyword evidence="2" id="KW-0285">Flavoprotein</keyword>
<keyword evidence="6" id="KW-1185">Reference proteome</keyword>
<dbReference type="InterPro" id="IPR052174">
    <property type="entry name" value="Flavoredoxin"/>
</dbReference>
<dbReference type="PATRIC" id="fig|476272.21.peg.1648"/>
<evidence type="ECO:0000259" key="4">
    <source>
        <dbReference type="SMART" id="SM00903"/>
    </source>
</evidence>
<dbReference type="SMART" id="SM00903">
    <property type="entry name" value="Flavin_Reduct"/>
    <property type="match status" value="1"/>
</dbReference>
<dbReference type="InterPro" id="IPR002563">
    <property type="entry name" value="Flavin_Rdtase-like_dom"/>
</dbReference>
<name>C0CMX8_BLAHS</name>
<organism evidence="5 6">
    <name type="scientific">Blautia hydrogenotrophica (strain DSM 10507 / JCM 14656 / S5a33)</name>
    <name type="common">Ruminococcus hydrogenotrophicus</name>
    <dbReference type="NCBI Taxonomy" id="476272"/>
    <lineage>
        <taxon>Bacteria</taxon>
        <taxon>Bacillati</taxon>
        <taxon>Bacillota</taxon>
        <taxon>Clostridia</taxon>
        <taxon>Lachnospirales</taxon>
        <taxon>Lachnospiraceae</taxon>
        <taxon>Blautia</taxon>
    </lineage>
</organism>
<gene>
    <name evidence="5" type="ORF">RUMHYD_02216</name>
</gene>
<evidence type="ECO:0000256" key="1">
    <source>
        <dbReference type="ARBA" id="ARBA00001917"/>
    </source>
</evidence>
<dbReference type="SUPFAM" id="SSF50475">
    <property type="entry name" value="FMN-binding split barrel"/>
    <property type="match status" value="1"/>
</dbReference>
<proteinExistence type="inferred from homology"/>
<evidence type="ECO:0000313" key="5">
    <source>
        <dbReference type="EMBL" id="EEG48867.1"/>
    </source>
</evidence>
<dbReference type="HOGENOM" id="CLU_059021_5_5_9"/>
<dbReference type="PANTHER" id="PTHR43567:SF1">
    <property type="entry name" value="FLAVOREDOXIN"/>
    <property type="match status" value="1"/>
</dbReference>
<reference evidence="5 6" key="2">
    <citation type="submission" date="2009-02" db="EMBL/GenBank/DDBJ databases">
        <title>Draft genome sequence of Blautia hydrogenotrophica DSM 10507 (Ruminococcus hydrogenotrophicus DSM 10507).</title>
        <authorList>
            <person name="Sudarsanam P."/>
            <person name="Ley R."/>
            <person name="Guruge J."/>
            <person name="Turnbaugh P.J."/>
            <person name="Mahowald M."/>
            <person name="Liep D."/>
            <person name="Gordon J."/>
        </authorList>
    </citation>
    <scope>NUCLEOTIDE SEQUENCE [LARGE SCALE GENOMIC DNA]</scope>
    <source>
        <strain evidence="6">DSM 10507 / JCM 14656 / S5a33</strain>
    </source>
</reference>
<protein>
    <recommendedName>
        <fullName evidence="4">Flavin reductase like domain-containing protein</fullName>
    </recommendedName>
</protein>
<comment type="similarity">
    <text evidence="3">Belongs to the flavoredoxin family.</text>
</comment>
<dbReference type="AlphaFoldDB" id="C0CMX8"/>
<dbReference type="EMBL" id="ACBZ01000119">
    <property type="protein sequence ID" value="EEG48867.1"/>
    <property type="molecule type" value="Genomic_DNA"/>
</dbReference>
<accession>C0CMX8</accession>
<evidence type="ECO:0000313" key="6">
    <source>
        <dbReference type="Proteomes" id="UP000003100"/>
    </source>
</evidence>
<evidence type="ECO:0000256" key="2">
    <source>
        <dbReference type="ARBA" id="ARBA00022630"/>
    </source>
</evidence>
<comment type="caution">
    <text evidence="5">The sequence shown here is derived from an EMBL/GenBank/DDBJ whole genome shotgun (WGS) entry which is preliminary data.</text>
</comment>
<comment type="cofactor">
    <cofactor evidence="1">
        <name>FMN</name>
        <dbReference type="ChEBI" id="CHEBI:58210"/>
    </cofactor>
</comment>